<dbReference type="InterPro" id="IPR016181">
    <property type="entry name" value="Acyl_CoA_acyltransferase"/>
</dbReference>
<gene>
    <name evidence="2" type="ORF">D9R08_04360</name>
</gene>
<protein>
    <submittedName>
        <fullName evidence="2">GNAT family N-acetyltransferase</fullName>
    </submittedName>
</protein>
<name>A0A3L9YAN1_9RHOB</name>
<dbReference type="RefSeq" id="WP_121896726.1">
    <property type="nucleotide sequence ID" value="NZ_RCNT01000001.1"/>
</dbReference>
<dbReference type="EMBL" id="RCNT01000001">
    <property type="protein sequence ID" value="RMA44137.1"/>
    <property type="molecule type" value="Genomic_DNA"/>
</dbReference>
<accession>A0A3L9YAN1</accession>
<dbReference type="OrthoDB" id="9796919at2"/>
<evidence type="ECO:0000259" key="1">
    <source>
        <dbReference type="PROSITE" id="PS51186"/>
    </source>
</evidence>
<feature type="domain" description="N-acetyltransferase" evidence="1">
    <location>
        <begin position="115"/>
        <end position="261"/>
    </location>
</feature>
<keyword evidence="2" id="KW-0808">Transferase</keyword>
<dbReference type="AlphaFoldDB" id="A0A3L9YAN1"/>
<dbReference type="SUPFAM" id="SSF55729">
    <property type="entry name" value="Acyl-CoA N-acyltransferases (Nat)"/>
    <property type="match status" value="1"/>
</dbReference>
<organism evidence="2 3">
    <name type="scientific">Rhodophyticola porphyridii</name>
    <dbReference type="NCBI Taxonomy" id="1852017"/>
    <lineage>
        <taxon>Bacteria</taxon>
        <taxon>Pseudomonadati</taxon>
        <taxon>Pseudomonadota</taxon>
        <taxon>Alphaproteobacteria</taxon>
        <taxon>Rhodobacterales</taxon>
        <taxon>Roseobacteraceae</taxon>
        <taxon>Rhodophyticola</taxon>
    </lineage>
</organism>
<dbReference type="Gene3D" id="3.40.630.30">
    <property type="match status" value="1"/>
</dbReference>
<comment type="caution">
    <text evidence="2">The sequence shown here is derived from an EMBL/GenBank/DDBJ whole genome shotgun (WGS) entry which is preliminary data.</text>
</comment>
<evidence type="ECO:0000313" key="2">
    <source>
        <dbReference type="EMBL" id="RMA44137.1"/>
    </source>
</evidence>
<dbReference type="Proteomes" id="UP000281343">
    <property type="component" value="Unassembled WGS sequence"/>
</dbReference>
<evidence type="ECO:0000313" key="3">
    <source>
        <dbReference type="Proteomes" id="UP000281343"/>
    </source>
</evidence>
<sequence length="261" mass="28173">MLRSLGLRSDLVVQRGVSLIESHPDRLVLRTPSEPDFWFGNMLIFRHGEVDPDAQIARFHADFPDAGHVTLAWDVPGMAPGAGHAELARRGFAIETADVLTLTGPPWRHGTPDGIMIRPVATDAEWDQVIALQIETGVEEGYDPGPHRPFVVARFGNLRRLAGSGGAVWLGAFEGDLLVGDLGVFLGDGVARYQNVETRARYRRRGICAALVTAGADWAAAEEPATIPVIVADQDGAPGRIYRRCGFALAETLISAVKGSY</sequence>
<reference evidence="2 3" key="1">
    <citation type="submission" date="2018-10" db="EMBL/GenBank/DDBJ databases">
        <authorList>
            <person name="Jung H.S."/>
            <person name="Jeon C.O."/>
        </authorList>
    </citation>
    <scope>NUCLEOTIDE SEQUENCE [LARGE SCALE GENOMIC DNA]</scope>
    <source>
        <strain evidence="2 3">MA-7-27</strain>
    </source>
</reference>
<dbReference type="GO" id="GO:0016747">
    <property type="term" value="F:acyltransferase activity, transferring groups other than amino-acyl groups"/>
    <property type="evidence" value="ECO:0007669"/>
    <property type="project" value="InterPro"/>
</dbReference>
<proteinExistence type="predicted"/>
<dbReference type="PROSITE" id="PS51186">
    <property type="entry name" value="GNAT"/>
    <property type="match status" value="1"/>
</dbReference>
<keyword evidence="3" id="KW-1185">Reference proteome</keyword>
<dbReference type="InterPro" id="IPR000182">
    <property type="entry name" value="GNAT_dom"/>
</dbReference>